<comment type="similarity">
    <text evidence="1">Belongs to the eukaryotic initiation factor 4E family.</text>
</comment>
<evidence type="ECO:0000256" key="1">
    <source>
        <dbReference type="RuleBase" id="RU004374"/>
    </source>
</evidence>
<proteinExistence type="inferred from homology"/>
<organism evidence="2">
    <name type="scientific">Oikopleura dioica</name>
    <name type="common">Tunicate</name>
    <dbReference type="NCBI Taxonomy" id="34765"/>
    <lineage>
        <taxon>Eukaryota</taxon>
        <taxon>Metazoa</taxon>
        <taxon>Chordata</taxon>
        <taxon>Tunicata</taxon>
        <taxon>Appendicularia</taxon>
        <taxon>Copelata</taxon>
        <taxon>Oikopleuridae</taxon>
        <taxon>Oikopleura</taxon>
    </lineage>
</organism>
<dbReference type="PANTHER" id="PTHR11960:SF18">
    <property type="entry name" value="EUKARYOTIC TRANSLATION INITIATION FACTOR 4E HOMOLOGOUS PROTEIN, ISOFORM B"/>
    <property type="match status" value="1"/>
</dbReference>
<keyword evidence="1" id="KW-0694">RNA-binding</keyword>
<keyword evidence="1" id="KW-0648">Protein biosynthesis</keyword>
<dbReference type="InterPro" id="IPR001040">
    <property type="entry name" value="TIF_eIF_4E"/>
</dbReference>
<dbReference type="Pfam" id="PF01652">
    <property type="entry name" value="IF4E"/>
    <property type="match status" value="1"/>
</dbReference>
<reference evidence="2" key="2">
    <citation type="journal article" date="2005" name="Curr. Biol.">
        <title>Remodelling of the homeobox gene complement in the tunicate Oikopleura dioica.</title>
        <authorList>
            <person name="Edvardsen R.B."/>
            <person name="Seo H.C."/>
            <person name="Jensen M.F."/>
            <person name="Mialon A."/>
            <person name="Mikhaleva J."/>
            <person name="Bjordal M."/>
            <person name="Cartry J."/>
            <person name="Reinhardt R."/>
            <person name="Weissenbach J."/>
            <person name="Wincker P."/>
            <person name="Chourrout D."/>
        </authorList>
    </citation>
    <scope>NUCLEOTIDE SEQUENCE</scope>
</reference>
<evidence type="ECO:0000313" key="2">
    <source>
        <dbReference type="EMBL" id="AAS21468.1"/>
    </source>
</evidence>
<reference evidence="2" key="1">
    <citation type="journal article" date="2004" name="Nature">
        <title>Hox cluster disintegration with persistent anteroposterior order of expression in Oikopleura dioica.</title>
        <authorList>
            <person name="Seo H.C."/>
            <person name="Edvardsen R.B."/>
            <person name="Maeland A.D."/>
            <person name="Bjordal M."/>
            <person name="Jensen M.F."/>
            <person name="Hansen A."/>
            <person name="Flaat M."/>
            <person name="Weissenbach J."/>
            <person name="Lehrach H."/>
            <person name="Wincker P."/>
            <person name="Reinhardt R."/>
            <person name="Chourrout D."/>
        </authorList>
    </citation>
    <scope>NUCLEOTIDE SEQUENCE</scope>
</reference>
<dbReference type="GO" id="GO:0016281">
    <property type="term" value="C:eukaryotic translation initiation factor 4F complex"/>
    <property type="evidence" value="ECO:0007669"/>
    <property type="project" value="TreeGrafter"/>
</dbReference>
<dbReference type="PANTHER" id="PTHR11960">
    <property type="entry name" value="EUKARYOTIC TRANSLATION INITIATION FACTOR 4E RELATED"/>
    <property type="match status" value="1"/>
</dbReference>
<gene>
    <name evidence="2" type="ORF">006-29</name>
</gene>
<sequence>MNNFSGNKFALLRSDDDEPQSFEDPAIISNSYGGPISGLIMSDKNPLEHPYTFWISKRKSVLKGKNYNDCMKDIGTVYNVQDFWKLYSFMKRPSKIDDSCDLMLFKRGIRPVWEEAANKDGGRWTLRVRRHNTDRYWENAIMAMIGEQFLVGDEICGIVLSLRNPWDQLSIWHRNSVDKFVVKKISESLKRILNLNVNSASGPQMDYRTVKKNLRVNTNAVRLRITLCETIYYSVPECEKSTRTMI</sequence>
<accession>Q675P6</accession>
<dbReference type="AlphaFoldDB" id="Q675P6"/>
<dbReference type="GO" id="GO:0003743">
    <property type="term" value="F:translation initiation factor activity"/>
    <property type="evidence" value="ECO:0007669"/>
    <property type="project" value="UniProtKB-KW"/>
</dbReference>
<dbReference type="InterPro" id="IPR023398">
    <property type="entry name" value="TIF_eIF4e-like"/>
</dbReference>
<dbReference type="SUPFAM" id="SSF55418">
    <property type="entry name" value="eIF4e-like"/>
    <property type="match status" value="1"/>
</dbReference>
<dbReference type="GO" id="GO:0000340">
    <property type="term" value="F:RNA 7-methylguanosine cap binding"/>
    <property type="evidence" value="ECO:0007669"/>
    <property type="project" value="TreeGrafter"/>
</dbReference>
<keyword evidence="1 2" id="KW-0396">Initiation factor</keyword>
<protein>
    <submittedName>
        <fullName evidence="2">Eukaryotic translation initiation factor 4E type 3</fullName>
    </submittedName>
</protein>
<dbReference type="EMBL" id="AY449462">
    <property type="protein sequence ID" value="AAS21468.1"/>
    <property type="molecule type" value="Genomic_DNA"/>
</dbReference>
<dbReference type="Gene3D" id="3.30.760.10">
    <property type="entry name" value="RNA Cap, Translation Initiation Factor Eif4e"/>
    <property type="match status" value="1"/>
</dbReference>
<name>Q675P6_OIKDI</name>